<keyword evidence="3" id="KW-1185">Reference proteome</keyword>
<evidence type="ECO:0008006" key="4">
    <source>
        <dbReference type="Google" id="ProtNLM"/>
    </source>
</evidence>
<evidence type="ECO:0000313" key="3">
    <source>
        <dbReference type="Proteomes" id="UP001326110"/>
    </source>
</evidence>
<accession>A0ABZ0Y093</accession>
<keyword evidence="1" id="KW-0472">Membrane</keyword>
<dbReference type="GeneID" id="43165215"/>
<organism evidence="2 3">
    <name type="scientific">Duganella zoogloeoides</name>
    <dbReference type="NCBI Taxonomy" id="75659"/>
    <lineage>
        <taxon>Bacteria</taxon>
        <taxon>Pseudomonadati</taxon>
        <taxon>Pseudomonadota</taxon>
        <taxon>Betaproteobacteria</taxon>
        <taxon>Burkholderiales</taxon>
        <taxon>Oxalobacteraceae</taxon>
        <taxon>Telluria group</taxon>
        <taxon>Duganella</taxon>
    </lineage>
</organism>
<protein>
    <recommendedName>
        <fullName evidence="4">DUF1640 domain-containing protein</fullName>
    </recommendedName>
</protein>
<name>A0ABZ0Y093_9BURK</name>
<reference evidence="2 3" key="1">
    <citation type="submission" date="2023-11" db="EMBL/GenBank/DDBJ databases">
        <title>MicrobeMod: A computational toolkit for identifying prokaryotic methylation and restriction-modification with nanopore sequencing.</title>
        <authorList>
            <person name="Crits-Christoph A."/>
            <person name="Kang S.C."/>
            <person name="Lee H."/>
            <person name="Ostrov N."/>
        </authorList>
    </citation>
    <scope>NUCLEOTIDE SEQUENCE [LARGE SCALE GENOMIC DNA]</scope>
    <source>
        <strain evidence="2 3">ATCC 25935</strain>
    </source>
</reference>
<evidence type="ECO:0000256" key="1">
    <source>
        <dbReference type="SAM" id="Phobius"/>
    </source>
</evidence>
<dbReference type="EMBL" id="CP140152">
    <property type="protein sequence ID" value="WQH04822.1"/>
    <property type="molecule type" value="Genomic_DNA"/>
</dbReference>
<proteinExistence type="predicted"/>
<dbReference type="RefSeq" id="WP_019923605.1">
    <property type="nucleotide sequence ID" value="NZ_CP140152.1"/>
</dbReference>
<feature type="transmembrane region" description="Helical" evidence="1">
    <location>
        <begin position="80"/>
        <end position="98"/>
    </location>
</feature>
<keyword evidence="1" id="KW-1133">Transmembrane helix</keyword>
<evidence type="ECO:0000313" key="2">
    <source>
        <dbReference type="EMBL" id="WQH04822.1"/>
    </source>
</evidence>
<dbReference type="Proteomes" id="UP001326110">
    <property type="component" value="Chromosome"/>
</dbReference>
<gene>
    <name evidence="2" type="ORF">SR858_00325</name>
</gene>
<keyword evidence="1" id="KW-0812">Transmembrane</keyword>
<sequence>MSNLPFDSLAYSERLKEAGVPASQAAVHAKTLGEVLARAVVFPEDMTRLDTSLSQKFDIAQLKMAAEFEKLRSDMNVLKTMLGILISLTLPILFKLYFA</sequence>